<evidence type="ECO:0000256" key="1">
    <source>
        <dbReference type="SAM" id="MobiDB-lite"/>
    </source>
</evidence>
<dbReference type="PATRIC" id="fig|1122247.3.peg.748"/>
<dbReference type="Proteomes" id="UP000006265">
    <property type="component" value="Unassembled WGS sequence"/>
</dbReference>
<reference evidence="2 3" key="1">
    <citation type="journal article" date="2012" name="J. Bacteriol.">
        <title>Genome sequence of Mycobacterium hassiacum DSM 44199, a rare source of heat-stable mycobacterial proteins.</title>
        <authorList>
            <person name="Tiago I."/>
            <person name="Maranha A."/>
            <person name="Mendes V."/>
            <person name="Alarico S."/>
            <person name="Moynihan P.J."/>
            <person name="Clarke A.J."/>
            <person name="Macedo-Ribeiro S."/>
            <person name="Pereira P.J."/>
            <person name="Empadinhas N."/>
        </authorList>
    </citation>
    <scope>NUCLEOTIDE SEQUENCE [LARGE SCALE GENOMIC DNA]</scope>
    <source>
        <strain evidence="3">DSM 44199 / CIP 105218 / JCM 12690 / 3849</strain>
    </source>
</reference>
<dbReference type="STRING" id="1122247.GCA_000379865_04060"/>
<comment type="caution">
    <text evidence="2">The sequence shown here is derived from an EMBL/GenBank/DDBJ whole genome shotgun (WGS) entry which is preliminary data.</text>
</comment>
<dbReference type="RefSeq" id="WP_005624850.1">
    <property type="nucleotide sequence ID" value="NZ_AMRA01000020.1"/>
</dbReference>
<organism evidence="2 3">
    <name type="scientific">Mycolicibacterium hassiacum (strain DSM 44199 / CIP 105218 / JCM 12690 / 3849)</name>
    <name type="common">Mycobacterium hassiacum</name>
    <dbReference type="NCBI Taxonomy" id="1122247"/>
    <lineage>
        <taxon>Bacteria</taxon>
        <taxon>Bacillati</taxon>
        <taxon>Actinomycetota</taxon>
        <taxon>Actinomycetes</taxon>
        <taxon>Mycobacteriales</taxon>
        <taxon>Mycobacteriaceae</taxon>
        <taxon>Mycolicibacterium</taxon>
    </lineage>
</organism>
<dbReference type="OrthoDB" id="4743133at2"/>
<feature type="compositionally biased region" description="Pro residues" evidence="1">
    <location>
        <begin position="1"/>
        <end position="10"/>
    </location>
</feature>
<evidence type="ECO:0000313" key="2">
    <source>
        <dbReference type="EMBL" id="EKF25252.1"/>
    </source>
</evidence>
<protein>
    <submittedName>
        <fullName evidence="2">Uncharacterized protein</fullName>
    </submittedName>
</protein>
<sequence>MTVHPFPPRGGQPGHDWPLLDIPRDDPDRHVQRETEITVRVALTDGFVRIPLRITFTDDGLTGWRVELGPYDLDGRDACTLANMLVEYGRLSGDFRPAGTDR</sequence>
<gene>
    <name evidence="2" type="ORF">C731_0779</name>
</gene>
<proteinExistence type="predicted"/>
<evidence type="ECO:0000313" key="3">
    <source>
        <dbReference type="Proteomes" id="UP000006265"/>
    </source>
</evidence>
<dbReference type="EMBL" id="AMRA01000020">
    <property type="protein sequence ID" value="EKF25252.1"/>
    <property type="molecule type" value="Genomic_DNA"/>
</dbReference>
<accession>K5BH13</accession>
<dbReference type="AlphaFoldDB" id="K5BH13"/>
<feature type="region of interest" description="Disordered" evidence="1">
    <location>
        <begin position="1"/>
        <end position="27"/>
    </location>
</feature>
<keyword evidence="3" id="KW-1185">Reference proteome</keyword>
<name>K5BH13_MYCHD</name>